<name>A0AAD4RCG0_9BILA</name>
<keyword evidence="1" id="KW-0812">Transmembrane</keyword>
<proteinExistence type="predicted"/>
<dbReference type="EMBL" id="JAKKPZ010000002">
    <property type="protein sequence ID" value="KAI1726032.1"/>
    <property type="molecule type" value="Genomic_DNA"/>
</dbReference>
<feature type="transmembrane region" description="Helical" evidence="1">
    <location>
        <begin position="39"/>
        <end position="59"/>
    </location>
</feature>
<feature type="transmembrane region" description="Helical" evidence="1">
    <location>
        <begin position="91"/>
        <end position="113"/>
    </location>
</feature>
<feature type="transmembrane region" description="Helical" evidence="1">
    <location>
        <begin position="125"/>
        <end position="141"/>
    </location>
</feature>
<evidence type="ECO:0000313" key="2">
    <source>
        <dbReference type="EMBL" id="KAI1726032.1"/>
    </source>
</evidence>
<keyword evidence="1" id="KW-1133">Transmembrane helix</keyword>
<reference evidence="2" key="1">
    <citation type="submission" date="2022-01" db="EMBL/GenBank/DDBJ databases">
        <title>Genome Sequence Resource for Two Populations of Ditylenchus destructor, the Migratory Endoparasitic Phytonematode.</title>
        <authorList>
            <person name="Zhang H."/>
            <person name="Lin R."/>
            <person name="Xie B."/>
        </authorList>
    </citation>
    <scope>NUCLEOTIDE SEQUENCE</scope>
    <source>
        <strain evidence="2">BazhouSP</strain>
    </source>
</reference>
<gene>
    <name evidence="2" type="ORF">DdX_02725</name>
</gene>
<dbReference type="Proteomes" id="UP001201812">
    <property type="component" value="Unassembled WGS sequence"/>
</dbReference>
<evidence type="ECO:0000256" key="1">
    <source>
        <dbReference type="SAM" id="Phobius"/>
    </source>
</evidence>
<evidence type="ECO:0000313" key="3">
    <source>
        <dbReference type="Proteomes" id="UP001201812"/>
    </source>
</evidence>
<comment type="caution">
    <text evidence="2">The sequence shown here is derived from an EMBL/GenBank/DDBJ whole genome shotgun (WGS) entry which is preliminary data.</text>
</comment>
<dbReference type="AlphaFoldDB" id="A0AAD4RCG0"/>
<accession>A0AAD4RCG0</accession>
<feature type="transmembrane region" description="Helical" evidence="1">
    <location>
        <begin position="65"/>
        <end position="84"/>
    </location>
</feature>
<keyword evidence="3" id="KW-1185">Reference proteome</keyword>
<sequence>MKFTMPDIQKSNRMETLKNTARTLIQPHTYKYWDSKEGAIIGGIALLELLIDFGSSFVYKNGAMIRLFTILCLFPILLFQGVAFKKMLLVNIYLVYNAFVIASGFATFVISIFALCQGGVRSDTLAVTTLSIITVLSMYGIRKLVDQFKIQVMETSYTLPTHIENTESGEGTNSQMRPYKIQEDNTREVAAENSTTDINKFKQFLTMISQNHKSSS</sequence>
<organism evidence="2 3">
    <name type="scientific">Ditylenchus destructor</name>
    <dbReference type="NCBI Taxonomy" id="166010"/>
    <lineage>
        <taxon>Eukaryota</taxon>
        <taxon>Metazoa</taxon>
        <taxon>Ecdysozoa</taxon>
        <taxon>Nematoda</taxon>
        <taxon>Chromadorea</taxon>
        <taxon>Rhabditida</taxon>
        <taxon>Tylenchina</taxon>
        <taxon>Tylenchomorpha</taxon>
        <taxon>Sphaerularioidea</taxon>
        <taxon>Anguinidae</taxon>
        <taxon>Anguininae</taxon>
        <taxon>Ditylenchus</taxon>
    </lineage>
</organism>
<keyword evidence="1" id="KW-0472">Membrane</keyword>
<protein>
    <submittedName>
        <fullName evidence="2">Uncharacterized protein</fullName>
    </submittedName>
</protein>